<feature type="domain" description="Expansin-like EG45" evidence="2">
    <location>
        <begin position="89"/>
        <end position="193"/>
    </location>
</feature>
<evidence type="ECO:0000313" key="4">
    <source>
        <dbReference type="EMBL" id="GMG98831.1"/>
    </source>
</evidence>
<gene>
    <name evidence="4" type="ORF">Nepgr_000671</name>
</gene>
<comment type="similarity">
    <text evidence="1">Belongs to the expansin family.</text>
</comment>
<dbReference type="Proteomes" id="UP001279734">
    <property type="component" value="Unassembled WGS sequence"/>
</dbReference>
<keyword evidence="5" id="KW-1185">Reference proteome</keyword>
<dbReference type="Pfam" id="PF03330">
    <property type="entry name" value="DPBB_1"/>
    <property type="match status" value="1"/>
</dbReference>
<dbReference type="SUPFAM" id="SSF49590">
    <property type="entry name" value="PHL pollen allergen"/>
    <property type="match status" value="1"/>
</dbReference>
<dbReference type="PROSITE" id="PS50843">
    <property type="entry name" value="EXPANSIN_CBD"/>
    <property type="match status" value="1"/>
</dbReference>
<evidence type="ECO:0000259" key="3">
    <source>
        <dbReference type="PROSITE" id="PS50843"/>
    </source>
</evidence>
<dbReference type="Gene3D" id="2.40.40.10">
    <property type="entry name" value="RlpA-like domain"/>
    <property type="match status" value="1"/>
</dbReference>
<dbReference type="PRINTS" id="PR01225">
    <property type="entry name" value="EXPANSNFAMLY"/>
</dbReference>
<dbReference type="PANTHER" id="PTHR31692:SF4">
    <property type="entry name" value="EXPANSIN-LIKE A1-RELATED"/>
    <property type="match status" value="1"/>
</dbReference>
<dbReference type="PROSITE" id="PS50842">
    <property type="entry name" value="EXPANSIN_EG45"/>
    <property type="match status" value="1"/>
</dbReference>
<proteinExistence type="inferred from homology"/>
<reference evidence="4" key="1">
    <citation type="submission" date="2023-05" db="EMBL/GenBank/DDBJ databases">
        <title>Nepenthes gracilis genome sequencing.</title>
        <authorList>
            <person name="Fukushima K."/>
        </authorList>
    </citation>
    <scope>NUCLEOTIDE SEQUENCE</scope>
    <source>
        <strain evidence="4">SING2019-196</strain>
    </source>
</reference>
<dbReference type="Gene3D" id="2.60.40.760">
    <property type="entry name" value="Expansin, cellulose-binding-like domain"/>
    <property type="match status" value="1"/>
</dbReference>
<evidence type="ECO:0008006" key="6">
    <source>
        <dbReference type="Google" id="ProtNLM"/>
    </source>
</evidence>
<dbReference type="InterPro" id="IPR007117">
    <property type="entry name" value="Expansin_CBD"/>
</dbReference>
<comment type="caution">
    <text evidence="4">The sequence shown here is derived from an EMBL/GenBank/DDBJ whole genome shotgun (WGS) entry which is preliminary data.</text>
</comment>
<dbReference type="GO" id="GO:0009506">
    <property type="term" value="C:plasmodesma"/>
    <property type="evidence" value="ECO:0007669"/>
    <property type="project" value="TreeGrafter"/>
</dbReference>
<dbReference type="GO" id="GO:0005576">
    <property type="term" value="C:extracellular region"/>
    <property type="evidence" value="ECO:0007669"/>
    <property type="project" value="InterPro"/>
</dbReference>
<dbReference type="GO" id="GO:0009653">
    <property type="term" value="P:anatomical structure morphogenesis"/>
    <property type="evidence" value="ECO:0007669"/>
    <property type="project" value="UniProtKB-ARBA"/>
</dbReference>
<dbReference type="AlphaFoldDB" id="A0AAD3RVL1"/>
<dbReference type="InterPro" id="IPR036749">
    <property type="entry name" value="Expansin_CBD_sf"/>
</dbReference>
<organism evidence="4 5">
    <name type="scientific">Nepenthes gracilis</name>
    <name type="common">Slender pitcher plant</name>
    <dbReference type="NCBI Taxonomy" id="150966"/>
    <lineage>
        <taxon>Eukaryota</taxon>
        <taxon>Viridiplantae</taxon>
        <taxon>Streptophyta</taxon>
        <taxon>Embryophyta</taxon>
        <taxon>Tracheophyta</taxon>
        <taxon>Spermatophyta</taxon>
        <taxon>Magnoliopsida</taxon>
        <taxon>eudicotyledons</taxon>
        <taxon>Gunneridae</taxon>
        <taxon>Pentapetalae</taxon>
        <taxon>Caryophyllales</taxon>
        <taxon>Nepenthaceae</taxon>
        <taxon>Nepenthes</taxon>
    </lineage>
</organism>
<evidence type="ECO:0000259" key="2">
    <source>
        <dbReference type="PROSITE" id="PS50842"/>
    </source>
</evidence>
<protein>
    <recommendedName>
        <fullName evidence="6">Expansin-like A2</fullName>
    </recommendedName>
</protein>
<dbReference type="SUPFAM" id="SSF50685">
    <property type="entry name" value="Barwin-like endoglucanases"/>
    <property type="match status" value="1"/>
</dbReference>
<dbReference type="InterPro" id="IPR007118">
    <property type="entry name" value="Expan_Lol_pI"/>
</dbReference>
<evidence type="ECO:0000256" key="1">
    <source>
        <dbReference type="RuleBase" id="RU003460"/>
    </source>
</evidence>
<dbReference type="CDD" id="cd22276">
    <property type="entry name" value="DPBB_EXLA_N"/>
    <property type="match status" value="1"/>
</dbReference>
<dbReference type="PANTHER" id="PTHR31692">
    <property type="entry name" value="EXPANSIN-B3"/>
    <property type="match status" value="1"/>
</dbReference>
<feature type="domain" description="Expansin-like CBD" evidence="3">
    <location>
        <begin position="207"/>
        <end position="289"/>
    </location>
</feature>
<accession>A0AAD3RVL1</accession>
<dbReference type="Pfam" id="PF01357">
    <property type="entry name" value="Expansin_C"/>
    <property type="match status" value="1"/>
</dbReference>
<evidence type="ECO:0000313" key="5">
    <source>
        <dbReference type="Proteomes" id="UP001279734"/>
    </source>
</evidence>
<dbReference type="EMBL" id="BSYO01000001">
    <property type="protein sequence ID" value="GMG98831.1"/>
    <property type="molecule type" value="Genomic_DNA"/>
</dbReference>
<dbReference type="GO" id="GO:0009505">
    <property type="term" value="C:plant-type cell wall"/>
    <property type="evidence" value="ECO:0007669"/>
    <property type="project" value="TreeGrafter"/>
</dbReference>
<dbReference type="InterPro" id="IPR036908">
    <property type="entry name" value="RlpA-like_sf"/>
</dbReference>
<dbReference type="InterPro" id="IPR009009">
    <property type="entry name" value="RlpA-like_DPBB"/>
</dbReference>
<dbReference type="InterPro" id="IPR007112">
    <property type="entry name" value="Expansin/allergen_DPBB_dom"/>
</dbReference>
<name>A0AAD3RVL1_NEPGR</name>
<dbReference type="SMART" id="SM00837">
    <property type="entry name" value="DPBB_1"/>
    <property type="match status" value="1"/>
</dbReference>
<sequence length="310" mass="34440">MYRWDFSRTVTFDHRLFTRYQTYIIYFVSCRSRRLLGSRQKDTAASWHGKMFAVPFKNMFTRRACETACDRCVHQSKAAFFSKASALSAGACGYGPLALGFNGGHLAAAVSSLYKGGVGCGACFQIRCKNSALCSKTGTKVVLTDLNPTNSTDLVLSSRAFRAMANDGMDQNLLKLGIVDVEYKRIPCKYKGKYLAVRVEESSKKPNYLAIKILFQGGQTEIVAMDVAQVGLPNWTFMSRNYGAVWDTSRPPSGPLQFRFVVTSGYDGKYVWAKNALPADWKPGVIYDSDVQINDIAQEGCFPCDDGPWK</sequence>